<sequence>MLPAADRNQFEAVYPQLCDRYPQFNPQYLAESLWHFWLPLALQVVGDRTSQQRPLIQGILGSQGTGKSTLAAILQLILAELGYSSLSLSLDDLYKTYRDRQHLQQQDPRWRWRGPPGTHDVELGIAVLDALRQGETEVEVPRFDKSAYGGAGDRAQPQRVSPVDIVLFEGWFVGVRAIDPAAFESPPSPIDTESDRAFARDINAKLADYLPLWQRLDRLWIFSQSDYRLSLQWRQQAEREAIAQGKTGMSDRQITEFVYYFWRSLHPELFISPLTQDPSVDLVINLNRDRTITQIYSPSTLH</sequence>
<dbReference type="Gene3D" id="3.40.50.300">
    <property type="entry name" value="P-loop containing nucleotide triphosphate hydrolases"/>
    <property type="match status" value="1"/>
</dbReference>
<keyword evidence="1" id="KW-0418">Kinase</keyword>
<reference evidence="1" key="1">
    <citation type="submission" date="2016-09" db="EMBL/GenBank/DDBJ databases">
        <title>Draft genome of thermotolerant cyanobacterium Desertifilum sp. strain IPPAS B-1220.</title>
        <authorList>
            <person name="Sinetova M.A."/>
            <person name="Bolakhan K."/>
            <person name="Zayadan B.K."/>
            <person name="Mironov K.S."/>
            <person name="Ustinova V."/>
            <person name="Kupriyanova E.V."/>
            <person name="Sidorov R.A."/>
            <person name="Skrypnik A.N."/>
            <person name="Gogoleva N.E."/>
            <person name="Gogolev Y.V."/>
            <person name="Los D.A."/>
        </authorList>
    </citation>
    <scope>NUCLEOTIDE SEQUENCE [LARGE SCALE GENOMIC DNA]</scope>
    <source>
        <strain evidence="1">IPPAS B-1220</strain>
    </source>
</reference>
<comment type="caution">
    <text evidence="1">The sequence shown here is derived from an EMBL/GenBank/DDBJ whole genome shotgun (WGS) entry which is preliminary data.</text>
</comment>
<dbReference type="InterPro" id="IPR027417">
    <property type="entry name" value="P-loop_NTPase"/>
</dbReference>
<evidence type="ECO:0000313" key="1">
    <source>
        <dbReference type="EMBL" id="OEJ74341.1"/>
    </source>
</evidence>
<name>A0A1E5QI98_9CYAN</name>
<proteinExistence type="predicted"/>
<dbReference type="PANTHER" id="PTHR10285">
    <property type="entry name" value="URIDINE KINASE"/>
    <property type="match status" value="1"/>
</dbReference>
<dbReference type="AlphaFoldDB" id="A0A1E5QI98"/>
<dbReference type="STRING" id="1781255.BH720_15160"/>
<organism evidence="1">
    <name type="scientific">Desertifilum tharense IPPAS B-1220</name>
    <dbReference type="NCBI Taxonomy" id="1781255"/>
    <lineage>
        <taxon>Bacteria</taxon>
        <taxon>Bacillati</taxon>
        <taxon>Cyanobacteriota</taxon>
        <taxon>Cyanophyceae</taxon>
        <taxon>Desertifilales</taxon>
        <taxon>Desertifilaceae</taxon>
        <taxon>Desertifilum</taxon>
    </lineage>
</organism>
<protein>
    <submittedName>
        <fullName evidence="1">Glycerate kinase</fullName>
    </submittedName>
</protein>
<dbReference type="EMBL" id="MJGC01000067">
    <property type="protein sequence ID" value="OEJ74341.1"/>
    <property type="molecule type" value="Genomic_DNA"/>
</dbReference>
<dbReference type="GO" id="GO:0016301">
    <property type="term" value="F:kinase activity"/>
    <property type="evidence" value="ECO:0007669"/>
    <property type="project" value="UniProtKB-KW"/>
</dbReference>
<keyword evidence="1" id="KW-0808">Transferase</keyword>
<dbReference type="SUPFAM" id="SSF52540">
    <property type="entry name" value="P-loop containing nucleoside triphosphate hydrolases"/>
    <property type="match status" value="1"/>
</dbReference>
<accession>A0A1E5QI98</accession>
<gene>
    <name evidence="1" type="ORF">BH720_15160</name>
</gene>